<evidence type="ECO:0000313" key="3">
    <source>
        <dbReference type="EMBL" id="MCX2978577.1"/>
    </source>
</evidence>
<dbReference type="PANTHER" id="PTHR43943:SF2">
    <property type="entry name" value="DEHYDROGENASE_REDUCTASE 4"/>
    <property type="match status" value="1"/>
</dbReference>
<organism evidence="3 4">
    <name type="scientific">Candidatus Marimicrobium litorale</name>
    <dbReference type="NCBI Taxonomy" id="2518991"/>
    <lineage>
        <taxon>Bacteria</taxon>
        <taxon>Pseudomonadati</taxon>
        <taxon>Pseudomonadota</taxon>
        <taxon>Gammaproteobacteria</taxon>
        <taxon>Cellvibrionales</taxon>
        <taxon>Halieaceae</taxon>
        <taxon>Marimicrobium</taxon>
    </lineage>
</organism>
<dbReference type="Proteomes" id="UP001143304">
    <property type="component" value="Unassembled WGS sequence"/>
</dbReference>
<dbReference type="InterPro" id="IPR036291">
    <property type="entry name" value="NAD(P)-bd_dom_sf"/>
</dbReference>
<reference evidence="3" key="1">
    <citation type="submission" date="2019-02" db="EMBL/GenBank/DDBJ databases">
        <authorList>
            <person name="Li S.-H."/>
        </authorList>
    </citation>
    <scope>NUCLEOTIDE SEQUENCE</scope>
    <source>
        <strain evidence="3">IMCC11814</strain>
    </source>
</reference>
<keyword evidence="4" id="KW-1185">Reference proteome</keyword>
<sequence>MYKSVFVYFRAMLKGTVQKNMIVNNSVKLDSATSSLRVIRMKRLEGKVALITGASRGIGRAIAQRFSAEGAGVVACASRLGPHGELEGTLEGTVDGINAAGGKATALVCDLSNCDARADLIARASETFGTVDIIVNNAARAEYNLPSLISSESRNKIFDLNVNVPVELIQQALAAMEKKGAGWCLNISSSSAEQPRPPYPDSKVAAHMIGAYGATKAALNRYTQALADELIERGIYVNALAPNNIVLTNVGKAVEGIATRRPDMVEPIEMMAEAALELCTGRHVGQIVYSRDLLHTTGQKLHSLDGRKIIGDAFSPG</sequence>
<dbReference type="SUPFAM" id="SSF51735">
    <property type="entry name" value="NAD(P)-binding Rossmann-fold domains"/>
    <property type="match status" value="1"/>
</dbReference>
<dbReference type="PRINTS" id="PR00080">
    <property type="entry name" value="SDRFAMILY"/>
</dbReference>
<name>A0ABT3T8I2_9GAMM</name>
<dbReference type="InterPro" id="IPR002347">
    <property type="entry name" value="SDR_fam"/>
</dbReference>
<proteinExistence type="inferred from homology"/>
<dbReference type="Pfam" id="PF00106">
    <property type="entry name" value="adh_short"/>
    <property type="match status" value="1"/>
</dbReference>
<comment type="caution">
    <text evidence="3">The sequence shown here is derived from an EMBL/GenBank/DDBJ whole genome shotgun (WGS) entry which is preliminary data.</text>
</comment>
<gene>
    <name evidence="3" type="ORF">EYC82_14515</name>
</gene>
<evidence type="ECO:0000313" key="4">
    <source>
        <dbReference type="Proteomes" id="UP001143304"/>
    </source>
</evidence>
<protein>
    <submittedName>
        <fullName evidence="3">SDR family NAD(P)-dependent oxidoreductase</fullName>
    </submittedName>
</protein>
<dbReference type="EMBL" id="SHNO01000001">
    <property type="protein sequence ID" value="MCX2978577.1"/>
    <property type="molecule type" value="Genomic_DNA"/>
</dbReference>
<accession>A0ABT3T8I2</accession>
<evidence type="ECO:0000256" key="1">
    <source>
        <dbReference type="ARBA" id="ARBA00006484"/>
    </source>
</evidence>
<dbReference type="PRINTS" id="PR00081">
    <property type="entry name" value="GDHRDH"/>
</dbReference>
<evidence type="ECO:0000256" key="2">
    <source>
        <dbReference type="RuleBase" id="RU000363"/>
    </source>
</evidence>
<comment type="similarity">
    <text evidence="1 2">Belongs to the short-chain dehydrogenases/reductases (SDR) family.</text>
</comment>
<dbReference type="Gene3D" id="3.40.50.720">
    <property type="entry name" value="NAD(P)-binding Rossmann-like Domain"/>
    <property type="match status" value="1"/>
</dbReference>
<dbReference type="PANTHER" id="PTHR43943">
    <property type="entry name" value="DEHYDROGENASE/REDUCTASE (SDR FAMILY) MEMBER 4"/>
    <property type="match status" value="1"/>
</dbReference>